<dbReference type="InterPro" id="IPR006827">
    <property type="entry name" value="Lant_deHydtase_N"/>
</dbReference>
<sequence length="1025" mass="110680">MDDHTAQPPGGRLYRHVDAVVVRAAVWRPGQPVLWPDLTGPSAHPESWRAWLQQLWQATDFAAAVDFSSPDLARQVHQICAGKPVPDLAVRRAVLSVLRYLLRARSRATPFGLFAGAQAARTGSVPVVRAGIRHRAVSRPDAVWTAAVVERLEEHRVLRPGLTLLASSLALERDGRLMIEHRASSAHGGDPVHVRIRATGPVRMAMDGARAPILWADLARMLSVGFPSASPTAIENLLANLVRQRFLITDLRPAVTASDPIAVLLGRLQHLPAAETAELREVAAGLARHDDASTASAGAHTERARVTAAMRRLAPTVKPVLALDLRLDWDLVIPEAVAVEAASAAAVLTRLAPRAVLSPGWAAWHARFLDRYGPGAVVPVLDAIDLLGYPAGYLGSPVAPTGSPLTARDSRLLAFAYDAALRRHPQVRLDDAAIDELAVANPGRPVQPSTEVTVRIHAASVSALEHGQFTLHVVGVARAAGMATGRFLHLFDTDDRRRMTDVYAGLPGAQQDALIAQISTTPLYIRSVNVAHAPQVAELVIPVGDYHGPDTGRLPVTDLAVTADAERLHLLSVSRRRPVHTMLLNAVDLNHHTHPLARFLVEAPVALAVPCTGFSWGAAVSGLPFLPALRYGRTVLSPARWTLRSGDLPDAGTPWPRWDEALAEWRREVGLPEHVYLGDSDRRMILDLAEPSHRVLLRTHVERDGHALLRAAPEPEDLGWTGGRVHEIVIPLAAVDRTRAPVRASGDVVGREAGRLPGCGSPLSIGLYGHRDRQDSLLIRHLPSLLGELGKPRWWFARHRDPEDHLGLRLICAPGSIGTVVGQVGEWTRLLRHAGLITHTSLETYYPQSARFGGPTVMEAAEEFFAADSAAVLAQLTALAGRDAPDSRAVTAASMVDIAVGLLGDGEEAMHWIVGHTHTDRNAPPRAVYDQTIALTSALLKPPGPGTRVLDTPVIASWSARRAALAAYRSALEGAGTLPPQDLLPDLLHLHHVRMRGPDLPEERVHLHLARAAALSRTARARRTT</sequence>
<dbReference type="NCBIfam" id="TIGR03891">
    <property type="entry name" value="thiopep_ocin"/>
    <property type="match status" value="1"/>
</dbReference>
<feature type="domain" description="Thiopeptide-type bacteriocin biosynthesis" evidence="2">
    <location>
        <begin position="764"/>
        <end position="1013"/>
    </location>
</feature>
<reference evidence="3" key="1">
    <citation type="submission" date="2022-10" db="EMBL/GenBank/DDBJ databases">
        <title>The complete genomes of actinobacterial strains from the NBC collection.</title>
        <authorList>
            <person name="Joergensen T.S."/>
            <person name="Alvarez Arevalo M."/>
            <person name="Sterndorff E.B."/>
            <person name="Faurdal D."/>
            <person name="Vuksanovic O."/>
            <person name="Mourched A.-S."/>
            <person name="Charusanti P."/>
            <person name="Shaw S."/>
            <person name="Blin K."/>
            <person name="Weber T."/>
        </authorList>
    </citation>
    <scope>NUCLEOTIDE SEQUENCE</scope>
    <source>
        <strain evidence="3">NBC_00093</strain>
    </source>
</reference>
<dbReference type="InterPro" id="IPR023809">
    <property type="entry name" value="Thiopep_bacteriocin_synth_dom"/>
</dbReference>
<name>A0AAU1ZRY6_9ACTN</name>
<evidence type="ECO:0000259" key="1">
    <source>
        <dbReference type="Pfam" id="PF04738"/>
    </source>
</evidence>
<dbReference type="Pfam" id="PF04738">
    <property type="entry name" value="Lant_dehydr_N"/>
    <property type="match status" value="1"/>
</dbReference>
<evidence type="ECO:0000259" key="2">
    <source>
        <dbReference type="Pfam" id="PF14028"/>
    </source>
</evidence>
<proteinExistence type="predicted"/>
<organism evidence="3">
    <name type="scientific">Streptomyces sp. NBC_00093</name>
    <dbReference type="NCBI Taxonomy" id="2975649"/>
    <lineage>
        <taxon>Bacteria</taxon>
        <taxon>Bacillati</taxon>
        <taxon>Actinomycetota</taxon>
        <taxon>Actinomycetes</taxon>
        <taxon>Kitasatosporales</taxon>
        <taxon>Streptomycetaceae</taxon>
        <taxon>Streptomyces</taxon>
    </lineage>
</organism>
<evidence type="ECO:0000313" key="3">
    <source>
        <dbReference type="EMBL" id="WTT14073.1"/>
    </source>
</evidence>
<dbReference type="Pfam" id="PF14028">
    <property type="entry name" value="Lant_dehydr_C"/>
    <property type="match status" value="1"/>
</dbReference>
<dbReference type="EMBL" id="CP108222">
    <property type="protein sequence ID" value="WTT14073.1"/>
    <property type="molecule type" value="Genomic_DNA"/>
</dbReference>
<protein>
    <submittedName>
        <fullName evidence="3">Lantibiotic dehydratase</fullName>
    </submittedName>
</protein>
<gene>
    <name evidence="3" type="ORF">OHA22_00370</name>
</gene>
<dbReference type="AlphaFoldDB" id="A0AAU1ZRY6"/>
<feature type="domain" description="Lantibiotic dehydratase N-terminal" evidence="1">
    <location>
        <begin position="60"/>
        <end position="697"/>
    </location>
</feature>
<accession>A0AAU1ZRY6</accession>